<sequence length="139" mass="15782">MSRGSVYFHQMEENKYGNEAGNDFSERTFSTQLNHGGDSVRVWARISMEACTELVFIDGELLTPQWYVEEILANHLVAFAPFIGDDFVLMPRKTQLLQIPYGAVIRASCHLFNKQQKKQGVATEMFTRALNLSSCEDVV</sequence>
<evidence type="ECO:0000313" key="2">
    <source>
        <dbReference type="Proteomes" id="UP000801492"/>
    </source>
</evidence>
<proteinExistence type="predicted"/>
<dbReference type="OrthoDB" id="25402at2759"/>
<accession>A0A8K0GBQ1</accession>
<reference evidence="1" key="1">
    <citation type="submission" date="2019-08" db="EMBL/GenBank/DDBJ databases">
        <title>The genome of the North American firefly Photinus pyralis.</title>
        <authorList>
            <consortium name="Photinus pyralis genome working group"/>
            <person name="Fallon T.R."/>
            <person name="Sander Lower S.E."/>
            <person name="Weng J.-K."/>
        </authorList>
    </citation>
    <scope>NUCLEOTIDE SEQUENCE</scope>
    <source>
        <strain evidence="1">TRF0915ILg1</strain>
        <tissue evidence="1">Whole body</tissue>
    </source>
</reference>
<dbReference type="Proteomes" id="UP000801492">
    <property type="component" value="Unassembled WGS sequence"/>
</dbReference>
<keyword evidence="2" id="KW-1185">Reference proteome</keyword>
<protein>
    <submittedName>
        <fullName evidence="1">Uncharacterized protein</fullName>
    </submittedName>
</protein>
<dbReference type="EMBL" id="VTPC01003224">
    <property type="protein sequence ID" value="KAF2898845.1"/>
    <property type="molecule type" value="Genomic_DNA"/>
</dbReference>
<comment type="caution">
    <text evidence="1">The sequence shown here is derived from an EMBL/GenBank/DDBJ whole genome shotgun (WGS) entry which is preliminary data.</text>
</comment>
<evidence type="ECO:0000313" key="1">
    <source>
        <dbReference type="EMBL" id="KAF2898845.1"/>
    </source>
</evidence>
<gene>
    <name evidence="1" type="ORF">ILUMI_07330</name>
</gene>
<dbReference type="AlphaFoldDB" id="A0A8K0GBQ1"/>
<organism evidence="1 2">
    <name type="scientific">Ignelater luminosus</name>
    <name type="common">Cucubano</name>
    <name type="synonym">Pyrophorus luminosus</name>
    <dbReference type="NCBI Taxonomy" id="2038154"/>
    <lineage>
        <taxon>Eukaryota</taxon>
        <taxon>Metazoa</taxon>
        <taxon>Ecdysozoa</taxon>
        <taxon>Arthropoda</taxon>
        <taxon>Hexapoda</taxon>
        <taxon>Insecta</taxon>
        <taxon>Pterygota</taxon>
        <taxon>Neoptera</taxon>
        <taxon>Endopterygota</taxon>
        <taxon>Coleoptera</taxon>
        <taxon>Polyphaga</taxon>
        <taxon>Elateriformia</taxon>
        <taxon>Elateroidea</taxon>
        <taxon>Elateridae</taxon>
        <taxon>Agrypninae</taxon>
        <taxon>Pyrophorini</taxon>
        <taxon>Ignelater</taxon>
    </lineage>
</organism>
<name>A0A8K0GBQ1_IGNLU</name>